<evidence type="ECO:0000256" key="3">
    <source>
        <dbReference type="ARBA" id="ARBA00023242"/>
    </source>
</evidence>
<feature type="domain" description="Zn(2)-C6 fungal-type" evidence="5">
    <location>
        <begin position="19"/>
        <end position="47"/>
    </location>
</feature>
<dbReference type="PROSITE" id="PS00463">
    <property type="entry name" value="ZN2_CY6_FUNGAL_1"/>
    <property type="match status" value="1"/>
</dbReference>
<keyword evidence="2" id="KW-0479">Metal-binding</keyword>
<reference evidence="6 7" key="1">
    <citation type="journal article" date="2018" name="Front. Microbiol.">
        <title>Genome-Wide Analysis of Corynespora cassiicola Leaf Fall Disease Putative Effectors.</title>
        <authorList>
            <person name="Lopez D."/>
            <person name="Ribeiro S."/>
            <person name="Label P."/>
            <person name="Fumanal B."/>
            <person name="Venisse J.S."/>
            <person name="Kohler A."/>
            <person name="de Oliveira R.R."/>
            <person name="Labutti K."/>
            <person name="Lipzen A."/>
            <person name="Lail K."/>
            <person name="Bauer D."/>
            <person name="Ohm R.A."/>
            <person name="Barry K.W."/>
            <person name="Spatafora J."/>
            <person name="Grigoriev I.V."/>
            <person name="Martin F.M."/>
            <person name="Pujade-Renaud V."/>
        </authorList>
    </citation>
    <scope>NUCLEOTIDE SEQUENCE [LARGE SCALE GENOMIC DNA]</scope>
    <source>
        <strain evidence="6 7">Philippines</strain>
    </source>
</reference>
<organism evidence="6 7">
    <name type="scientific">Corynespora cassiicola Philippines</name>
    <dbReference type="NCBI Taxonomy" id="1448308"/>
    <lineage>
        <taxon>Eukaryota</taxon>
        <taxon>Fungi</taxon>
        <taxon>Dikarya</taxon>
        <taxon>Ascomycota</taxon>
        <taxon>Pezizomycotina</taxon>
        <taxon>Dothideomycetes</taxon>
        <taxon>Pleosporomycetidae</taxon>
        <taxon>Pleosporales</taxon>
        <taxon>Corynesporascaceae</taxon>
        <taxon>Corynespora</taxon>
    </lineage>
</organism>
<evidence type="ECO:0000313" key="7">
    <source>
        <dbReference type="Proteomes" id="UP000240883"/>
    </source>
</evidence>
<evidence type="ECO:0000259" key="5">
    <source>
        <dbReference type="PROSITE" id="PS50048"/>
    </source>
</evidence>
<dbReference type="GO" id="GO:0008270">
    <property type="term" value="F:zinc ion binding"/>
    <property type="evidence" value="ECO:0007669"/>
    <property type="project" value="InterPro"/>
</dbReference>
<evidence type="ECO:0000256" key="1">
    <source>
        <dbReference type="ARBA" id="ARBA00004123"/>
    </source>
</evidence>
<keyword evidence="3" id="KW-0539">Nucleus</keyword>
<feature type="compositionally biased region" description="Acidic residues" evidence="4">
    <location>
        <begin position="138"/>
        <end position="150"/>
    </location>
</feature>
<dbReference type="PANTHER" id="PTHR31001">
    <property type="entry name" value="UNCHARACTERIZED TRANSCRIPTIONAL REGULATORY PROTEIN"/>
    <property type="match status" value="1"/>
</dbReference>
<dbReference type="InterPro" id="IPR050613">
    <property type="entry name" value="Sec_Metabolite_Reg"/>
</dbReference>
<dbReference type="Pfam" id="PF00172">
    <property type="entry name" value="Zn_clus"/>
    <property type="match status" value="1"/>
</dbReference>
<dbReference type="AlphaFoldDB" id="A0A2T2P1J8"/>
<dbReference type="PROSITE" id="PS50048">
    <property type="entry name" value="ZN2_CY6_FUNGAL_2"/>
    <property type="match status" value="1"/>
</dbReference>
<dbReference type="GO" id="GO:0005634">
    <property type="term" value="C:nucleus"/>
    <property type="evidence" value="ECO:0007669"/>
    <property type="project" value="UniProtKB-SubCell"/>
</dbReference>
<feature type="compositionally biased region" description="Basic and acidic residues" evidence="4">
    <location>
        <begin position="100"/>
        <end position="120"/>
    </location>
</feature>
<protein>
    <recommendedName>
        <fullName evidence="5">Zn(2)-C6 fungal-type domain-containing protein</fullName>
    </recommendedName>
</protein>
<keyword evidence="7" id="KW-1185">Reference proteome</keyword>
<accession>A0A2T2P1J8</accession>
<dbReference type="InterPro" id="IPR007219">
    <property type="entry name" value="XnlR_reg_dom"/>
</dbReference>
<comment type="subcellular location">
    <subcellularLocation>
        <location evidence="1">Nucleus</location>
    </subcellularLocation>
</comment>
<dbReference type="Proteomes" id="UP000240883">
    <property type="component" value="Unassembled WGS sequence"/>
</dbReference>
<dbReference type="GO" id="GO:0006351">
    <property type="term" value="P:DNA-templated transcription"/>
    <property type="evidence" value="ECO:0007669"/>
    <property type="project" value="InterPro"/>
</dbReference>
<dbReference type="CDD" id="cd12148">
    <property type="entry name" value="fungal_TF_MHR"/>
    <property type="match status" value="1"/>
</dbReference>
<dbReference type="SMART" id="SM00906">
    <property type="entry name" value="Fungal_trans"/>
    <property type="match status" value="1"/>
</dbReference>
<dbReference type="SUPFAM" id="SSF57701">
    <property type="entry name" value="Zn2/Cys6 DNA-binding domain"/>
    <property type="match status" value="1"/>
</dbReference>
<gene>
    <name evidence="6" type="ORF">BS50DRAFT_486813</name>
</gene>
<dbReference type="InterPro" id="IPR001138">
    <property type="entry name" value="Zn2Cys6_DnaBD"/>
</dbReference>
<dbReference type="GO" id="GO:0000981">
    <property type="term" value="F:DNA-binding transcription factor activity, RNA polymerase II-specific"/>
    <property type="evidence" value="ECO:0007669"/>
    <property type="project" value="InterPro"/>
</dbReference>
<proteinExistence type="predicted"/>
<dbReference type="Pfam" id="PF04082">
    <property type="entry name" value="Fungal_trans"/>
    <property type="match status" value="1"/>
</dbReference>
<evidence type="ECO:0000313" key="6">
    <source>
        <dbReference type="EMBL" id="PSN71560.1"/>
    </source>
</evidence>
<dbReference type="Gene3D" id="4.10.240.10">
    <property type="entry name" value="Zn(2)-C6 fungal-type DNA-binding domain"/>
    <property type="match status" value="1"/>
</dbReference>
<evidence type="ECO:0000256" key="2">
    <source>
        <dbReference type="ARBA" id="ARBA00022723"/>
    </source>
</evidence>
<dbReference type="OrthoDB" id="2269373at2759"/>
<dbReference type="STRING" id="1448308.A0A2T2P1J8"/>
<sequence length="712" mass="80111">MSALVQKRENTTKSQRVLACILCSQRKVKCDRKFPCANCIRAGAQCVPANTLAPRQRRRRFPERELLDRIRNYEALLRKNNISFNSLHPTSTEQVTIADEEPHEKESQRSSETPKRESRAGSETVDIWHAMNQRDTPGDGDDASSGDESEGGSSSTEIRHATVKKAMHHLFEKGDDLLLFGSRRPEIDISVLHPQQVHIFKLWQIYLDNINPLLKLTHTPTLQPIIINAVANMAGISPTIEALMFSIYCISIQSISEEESNVSFGMGRKELLTIYQLGCQQTLLRCDFLRNNDRHCLVAFYLYILSCKPGTDPRSLSSILGAAIRIAQNMGLHDESINSKFPILEAEMRRRLWWSLAIFDSRIAEMSVSKGSILMPTWDCETPSNVNDFDLRPELKEPPAGLATACEATFAVVRSRMARHVCHSSYYLDHTNPSLKPIAKNNKDSSTSEGSELDDLEKMIEEEYLQSCRQENPLHYMTIWMSRYYLVKQRLLEHYARSTKYSVQLNDGQRDNALSYALSMFECDTKLLTSPLTQGYRWYTTSQFPFQAYVHVVKDLARRPLSKHATKAWQVMSNNYSVRSMDITYGGNRNTLAKILGKAVFQAWEAHVAANESCMGTLEMPLIVSAMEQSTTQAEPNLQFGGFDSSQAPLTWGTVSVTTSVPMDFGDLSLSSYPGWNGSTNADFGGVSDTNGIASMGFGIDSMEWDPISGYS</sequence>
<dbReference type="CDD" id="cd00067">
    <property type="entry name" value="GAL4"/>
    <property type="match status" value="1"/>
</dbReference>
<dbReference type="EMBL" id="KZ678131">
    <property type="protein sequence ID" value="PSN71560.1"/>
    <property type="molecule type" value="Genomic_DNA"/>
</dbReference>
<dbReference type="GO" id="GO:0003677">
    <property type="term" value="F:DNA binding"/>
    <property type="evidence" value="ECO:0007669"/>
    <property type="project" value="InterPro"/>
</dbReference>
<dbReference type="PANTHER" id="PTHR31001:SF45">
    <property type="entry name" value="ZN(II)2CYS6 TRANSCRIPTION FACTOR (EUROFUNG)"/>
    <property type="match status" value="1"/>
</dbReference>
<dbReference type="InterPro" id="IPR036864">
    <property type="entry name" value="Zn2-C6_fun-type_DNA-bd_sf"/>
</dbReference>
<feature type="region of interest" description="Disordered" evidence="4">
    <location>
        <begin position="87"/>
        <end position="156"/>
    </location>
</feature>
<dbReference type="SMART" id="SM00066">
    <property type="entry name" value="GAL4"/>
    <property type="match status" value="1"/>
</dbReference>
<evidence type="ECO:0000256" key="4">
    <source>
        <dbReference type="SAM" id="MobiDB-lite"/>
    </source>
</evidence>
<name>A0A2T2P1J8_CORCC</name>